<keyword evidence="3 6" id="KW-0328">Glycosyltransferase</keyword>
<dbReference type="SUPFAM" id="SSF53756">
    <property type="entry name" value="UDP-Glycosyltransferase/glycogen phosphorylase"/>
    <property type="match status" value="1"/>
</dbReference>
<dbReference type="Pfam" id="PF00201">
    <property type="entry name" value="UDPGT"/>
    <property type="match status" value="1"/>
</dbReference>
<dbReference type="Pfam" id="PF26168">
    <property type="entry name" value="Glyco_transf_N"/>
    <property type="match status" value="1"/>
</dbReference>
<comment type="pathway">
    <text evidence="1">Secondary metabolite biosynthesis; terpenoid biosynthesis.</text>
</comment>
<reference evidence="9" key="1">
    <citation type="submission" date="2023-02" db="EMBL/GenBank/DDBJ databases">
        <title>Genome of toxic invasive species Heracleum sosnowskyi carries increased number of genes despite the absence of recent whole-genome duplications.</title>
        <authorList>
            <person name="Schelkunov M."/>
            <person name="Shtratnikova V."/>
            <person name="Makarenko M."/>
            <person name="Klepikova A."/>
            <person name="Omelchenko D."/>
            <person name="Novikova G."/>
            <person name="Obukhova E."/>
            <person name="Bogdanov V."/>
            <person name="Penin A."/>
            <person name="Logacheva M."/>
        </authorList>
    </citation>
    <scope>NUCLEOTIDE SEQUENCE</scope>
    <source>
        <strain evidence="9">Hsosn_3</strain>
        <tissue evidence="9">Leaf</tissue>
    </source>
</reference>
<dbReference type="PANTHER" id="PTHR48044:SF39">
    <property type="entry name" value="GLYCOSYLTRANSFERASE"/>
    <property type="match status" value="1"/>
</dbReference>
<evidence type="ECO:0000256" key="7">
    <source>
        <dbReference type="RuleBase" id="RU362057"/>
    </source>
</evidence>
<evidence type="ECO:0000256" key="5">
    <source>
        <dbReference type="ARBA" id="ARBA00023229"/>
    </source>
</evidence>
<evidence type="ECO:0000313" key="10">
    <source>
        <dbReference type="Proteomes" id="UP001237642"/>
    </source>
</evidence>
<comment type="similarity">
    <text evidence="2 6">Belongs to the UDP-glycosyltransferase family.</text>
</comment>
<dbReference type="EC" id="2.4.1.-" evidence="7"/>
<gene>
    <name evidence="9" type="ORF">POM88_047653</name>
</gene>
<name>A0AAD8GSK6_9APIA</name>
<evidence type="ECO:0000256" key="4">
    <source>
        <dbReference type="ARBA" id="ARBA00022679"/>
    </source>
</evidence>
<organism evidence="9 10">
    <name type="scientific">Heracleum sosnowskyi</name>
    <dbReference type="NCBI Taxonomy" id="360622"/>
    <lineage>
        <taxon>Eukaryota</taxon>
        <taxon>Viridiplantae</taxon>
        <taxon>Streptophyta</taxon>
        <taxon>Embryophyta</taxon>
        <taxon>Tracheophyta</taxon>
        <taxon>Spermatophyta</taxon>
        <taxon>Magnoliopsida</taxon>
        <taxon>eudicotyledons</taxon>
        <taxon>Gunneridae</taxon>
        <taxon>Pentapetalae</taxon>
        <taxon>asterids</taxon>
        <taxon>campanulids</taxon>
        <taxon>Apiales</taxon>
        <taxon>Apiaceae</taxon>
        <taxon>Apioideae</taxon>
        <taxon>apioid superclade</taxon>
        <taxon>Tordylieae</taxon>
        <taxon>Tordyliinae</taxon>
        <taxon>Heracleum</taxon>
    </lineage>
</organism>
<dbReference type="InterPro" id="IPR002213">
    <property type="entry name" value="UDP_glucos_trans"/>
</dbReference>
<evidence type="ECO:0000259" key="8">
    <source>
        <dbReference type="Pfam" id="PF26168"/>
    </source>
</evidence>
<keyword evidence="10" id="KW-1185">Reference proteome</keyword>
<dbReference type="FunFam" id="3.40.50.2000:FF:000060">
    <property type="entry name" value="Glycosyltransferase"/>
    <property type="match status" value="1"/>
</dbReference>
<dbReference type="GO" id="GO:0008299">
    <property type="term" value="P:isoprenoid biosynthetic process"/>
    <property type="evidence" value="ECO:0007669"/>
    <property type="project" value="UniProtKB-KW"/>
</dbReference>
<comment type="caution">
    <text evidence="9">The sequence shown here is derived from an EMBL/GenBank/DDBJ whole genome shotgun (WGS) entry which is preliminary data.</text>
</comment>
<feature type="domain" description="Glycosyltransferase N-terminal" evidence="8">
    <location>
        <begin position="9"/>
        <end position="228"/>
    </location>
</feature>
<dbReference type="InterPro" id="IPR035595">
    <property type="entry name" value="UDP_glycos_trans_CS"/>
</dbReference>
<dbReference type="GO" id="GO:0016138">
    <property type="term" value="P:glycoside biosynthetic process"/>
    <property type="evidence" value="ECO:0007669"/>
    <property type="project" value="UniProtKB-ARBA"/>
</dbReference>
<proteinExistence type="inferred from homology"/>
<evidence type="ECO:0000256" key="1">
    <source>
        <dbReference type="ARBA" id="ARBA00004721"/>
    </source>
</evidence>
<evidence type="ECO:0000256" key="3">
    <source>
        <dbReference type="ARBA" id="ARBA00022676"/>
    </source>
</evidence>
<evidence type="ECO:0000256" key="2">
    <source>
        <dbReference type="ARBA" id="ARBA00009995"/>
    </source>
</evidence>
<reference evidence="9" key="2">
    <citation type="submission" date="2023-05" db="EMBL/GenBank/DDBJ databases">
        <authorList>
            <person name="Schelkunov M.I."/>
        </authorList>
    </citation>
    <scope>NUCLEOTIDE SEQUENCE</scope>
    <source>
        <strain evidence="9">Hsosn_3</strain>
        <tissue evidence="9">Leaf</tissue>
    </source>
</reference>
<protein>
    <recommendedName>
        <fullName evidence="7">Glycosyltransferase</fullName>
        <ecNumber evidence="7">2.4.1.-</ecNumber>
    </recommendedName>
</protein>
<evidence type="ECO:0000256" key="6">
    <source>
        <dbReference type="RuleBase" id="RU003718"/>
    </source>
</evidence>
<dbReference type="GO" id="GO:0008194">
    <property type="term" value="F:UDP-glycosyltransferase activity"/>
    <property type="evidence" value="ECO:0007669"/>
    <property type="project" value="InterPro"/>
</dbReference>
<sequence length="447" mass="50214">MNSKSNKPTVLMFPWIAHGHLTPFQYLGDELSKRGFNVYLCSTSANLTSIKKRMGEESLIKLVQIDLPTLPNLPPVYHTTNGLPPDLMGTLKTAYDMAKPDFSKILQTIKPDLVIYDFLRPWPAEAASELRIPAVQFIATSATMTSYMLHAFKNRGKKYPFSTIFYRDYENAQVSESCDYVELGKAIESLEMSNQVILIKGIKEMEGKFSDYLSMLSGKKVVHVGPLVQEIACKGEECETMHWLDKKKQCSTIFVSFGSEYFLSDEDFEEIAHALMLSNVNFIWVVRFPVGQKVSVKDKLPSGFHEQVGEKGMIVEGWAPQAKILRHSSIGGFVSHCGWNSVIESMYFGVPIIAMPMHLDQPINARLVKEFGTGIEVLRDVNGRLERETIASVIKQVVAKKSGSFVRKKAKNLGASIRNKGDVEMDEVVKDLLQIIMAKNEDEKIAK</sequence>
<dbReference type="CDD" id="cd03784">
    <property type="entry name" value="GT1_Gtf-like"/>
    <property type="match status" value="1"/>
</dbReference>
<keyword evidence="5" id="KW-0414">Isoprene biosynthesis</keyword>
<dbReference type="PANTHER" id="PTHR48044">
    <property type="entry name" value="GLYCOSYLTRANSFERASE"/>
    <property type="match status" value="1"/>
</dbReference>
<evidence type="ECO:0000313" key="9">
    <source>
        <dbReference type="EMBL" id="KAK1354397.1"/>
    </source>
</evidence>
<dbReference type="AlphaFoldDB" id="A0AAD8GSK6"/>
<dbReference type="Proteomes" id="UP001237642">
    <property type="component" value="Unassembled WGS sequence"/>
</dbReference>
<dbReference type="InterPro" id="IPR058980">
    <property type="entry name" value="Glyco_transf_N"/>
</dbReference>
<dbReference type="EMBL" id="JAUIZM010000011">
    <property type="protein sequence ID" value="KAK1354397.1"/>
    <property type="molecule type" value="Genomic_DNA"/>
</dbReference>
<keyword evidence="4 6" id="KW-0808">Transferase</keyword>
<dbReference type="PROSITE" id="PS00375">
    <property type="entry name" value="UDPGT"/>
    <property type="match status" value="1"/>
</dbReference>
<accession>A0AAD8GSK6</accession>
<dbReference type="Gene3D" id="3.40.50.2000">
    <property type="entry name" value="Glycogen Phosphorylase B"/>
    <property type="match status" value="2"/>
</dbReference>